<dbReference type="SUPFAM" id="SSF82866">
    <property type="entry name" value="Multidrug efflux transporter AcrB transmembrane domain"/>
    <property type="match status" value="2"/>
</dbReference>
<comment type="caution">
    <text evidence="13">The sequence shown here is derived from an EMBL/GenBank/DDBJ whole genome shotgun (WGS) entry which is preliminary data.</text>
</comment>
<evidence type="ECO:0000256" key="4">
    <source>
        <dbReference type="ARBA" id="ARBA00022519"/>
    </source>
</evidence>
<reference evidence="13 14" key="1">
    <citation type="submission" date="2019-12" db="EMBL/GenBank/DDBJ databases">
        <title>Shinella kummerowiae sp. nov., a symbiotic bacterium isolated from root nodules of the herbal legume Kummerowia stipulacea.</title>
        <authorList>
            <person name="Gao J."/>
        </authorList>
    </citation>
    <scope>NUCLEOTIDE SEQUENCE [LARGE SCALE GENOMIC DNA]</scope>
    <source>
        <strain evidence="13 14">CCBAU 25048</strain>
    </source>
</reference>
<dbReference type="Gene3D" id="3.30.70.3400">
    <property type="match status" value="1"/>
</dbReference>
<comment type="subcellular location">
    <subcellularLocation>
        <location evidence="1 10">Cell membrane</location>
        <topology evidence="1 10">Multi-pass membrane protein</topology>
    </subcellularLocation>
</comment>
<comment type="similarity">
    <text evidence="10">Belongs to the SecD/SecF family. SecD subfamily.</text>
</comment>
<feature type="transmembrane region" description="Helical" evidence="10">
    <location>
        <begin position="693"/>
        <end position="711"/>
    </location>
</feature>
<dbReference type="Proteomes" id="UP000435802">
    <property type="component" value="Unassembled WGS sequence"/>
</dbReference>
<evidence type="ECO:0000256" key="6">
    <source>
        <dbReference type="ARBA" id="ARBA00022927"/>
    </source>
</evidence>
<evidence type="ECO:0000256" key="11">
    <source>
        <dbReference type="HAMAP-Rule" id="MF_01464"/>
    </source>
</evidence>
<dbReference type="HAMAP" id="MF_01464_B">
    <property type="entry name" value="SecF_B"/>
    <property type="match status" value="1"/>
</dbReference>
<keyword evidence="9 10" id="KW-0472">Membrane</keyword>
<evidence type="ECO:0000259" key="12">
    <source>
        <dbReference type="PROSITE" id="PS50156"/>
    </source>
</evidence>
<dbReference type="InterPro" id="IPR048631">
    <property type="entry name" value="SecD_1st"/>
</dbReference>
<proteinExistence type="inferred from homology"/>
<feature type="transmembrane region" description="Helical" evidence="10">
    <location>
        <begin position="385"/>
        <end position="408"/>
    </location>
</feature>
<keyword evidence="4" id="KW-0997">Cell inner membrane</keyword>
<dbReference type="InterPro" id="IPR055344">
    <property type="entry name" value="SecD_SecF_C_bact"/>
</dbReference>
<dbReference type="Pfam" id="PF07549">
    <property type="entry name" value="Sec_GG"/>
    <property type="match status" value="2"/>
</dbReference>
<feature type="transmembrane region" description="Helical" evidence="10">
    <location>
        <begin position="47"/>
        <end position="65"/>
    </location>
</feature>
<dbReference type="GO" id="GO:0015450">
    <property type="term" value="F:protein-transporting ATPase activity"/>
    <property type="evidence" value="ECO:0007669"/>
    <property type="project" value="InterPro"/>
</dbReference>
<feature type="transmembrane region" description="Helical" evidence="10">
    <location>
        <begin position="518"/>
        <end position="537"/>
    </location>
</feature>
<evidence type="ECO:0000256" key="8">
    <source>
        <dbReference type="ARBA" id="ARBA00023010"/>
    </source>
</evidence>
<accession>A0A6N8SAS3</accession>
<keyword evidence="3 10" id="KW-1003">Cell membrane</keyword>
<protein>
    <recommendedName>
        <fullName evidence="10 11">Multifunctional fusion protein</fullName>
    </recommendedName>
    <domain>
        <recommendedName>
            <fullName evidence="10">Protein translocase subunit SecD</fullName>
        </recommendedName>
    </domain>
    <domain>
        <recommendedName>
            <fullName evidence="11">Protein-export membrane protein SecF</fullName>
        </recommendedName>
    </domain>
</protein>
<keyword evidence="14" id="KW-1185">Reference proteome</keyword>
<feature type="transmembrane region" description="Helical" evidence="10">
    <location>
        <begin position="493"/>
        <end position="512"/>
    </location>
</feature>
<feature type="transmembrane region" description="Helical" evidence="10">
    <location>
        <begin position="797"/>
        <end position="815"/>
    </location>
</feature>
<dbReference type="Pfam" id="PF22599">
    <property type="entry name" value="SecDF_P1_head"/>
    <property type="match status" value="1"/>
</dbReference>
<comment type="caution">
    <text evidence="10">Lacks conserved residue(s) required for the propagation of feature annotation.</text>
</comment>
<feature type="domain" description="SSD" evidence="12">
    <location>
        <begin position="416"/>
        <end position="543"/>
    </location>
</feature>
<name>A0A6N8SAS3_9HYPH</name>
<dbReference type="InterPro" id="IPR000731">
    <property type="entry name" value="SSD"/>
</dbReference>
<evidence type="ECO:0000313" key="13">
    <source>
        <dbReference type="EMBL" id="MXN45743.1"/>
    </source>
</evidence>
<dbReference type="InterPro" id="IPR022813">
    <property type="entry name" value="SecD/SecF_arch_bac"/>
</dbReference>
<dbReference type="EMBL" id="WUMK01000004">
    <property type="protein sequence ID" value="MXN45743.1"/>
    <property type="molecule type" value="Genomic_DNA"/>
</dbReference>
<dbReference type="NCBIfam" id="TIGR01129">
    <property type="entry name" value="secD"/>
    <property type="match status" value="1"/>
</dbReference>
<dbReference type="InterPro" id="IPR005665">
    <property type="entry name" value="SecF_bac"/>
</dbReference>
<dbReference type="Pfam" id="PF02355">
    <property type="entry name" value="SecD_SecF_C"/>
    <property type="match status" value="2"/>
</dbReference>
<dbReference type="NCBIfam" id="TIGR00916">
    <property type="entry name" value="2A0604s01"/>
    <property type="match status" value="2"/>
</dbReference>
<dbReference type="NCBIfam" id="TIGR00966">
    <property type="entry name" value="transloc_SecF"/>
    <property type="match status" value="1"/>
</dbReference>
<dbReference type="Pfam" id="PF21760">
    <property type="entry name" value="SecD_1st"/>
    <property type="match status" value="1"/>
</dbReference>
<evidence type="ECO:0000256" key="1">
    <source>
        <dbReference type="ARBA" id="ARBA00004651"/>
    </source>
</evidence>
<organism evidence="13 14">
    <name type="scientific">Shinella kummerowiae</name>
    <dbReference type="NCBI Taxonomy" id="417745"/>
    <lineage>
        <taxon>Bacteria</taxon>
        <taxon>Pseudomonadati</taxon>
        <taxon>Pseudomonadota</taxon>
        <taxon>Alphaproteobacteria</taxon>
        <taxon>Hyphomicrobiales</taxon>
        <taxon>Rhizobiaceae</taxon>
        <taxon>Shinella</taxon>
    </lineage>
</organism>
<dbReference type="InterPro" id="IPR048634">
    <property type="entry name" value="SecD_SecF_C"/>
</dbReference>
<keyword evidence="5 10" id="KW-0812">Transmembrane</keyword>
<evidence type="ECO:0000256" key="2">
    <source>
        <dbReference type="ARBA" id="ARBA00022448"/>
    </source>
</evidence>
<dbReference type="PANTHER" id="PTHR30081:SF1">
    <property type="entry name" value="PROTEIN TRANSLOCASE SUBUNIT SECD"/>
    <property type="match status" value="1"/>
</dbReference>
<evidence type="ECO:0000313" key="14">
    <source>
        <dbReference type="Proteomes" id="UP000435802"/>
    </source>
</evidence>
<dbReference type="PANTHER" id="PTHR30081">
    <property type="entry name" value="PROTEIN-EXPORT MEMBRANE PROTEIN SEC"/>
    <property type="match status" value="1"/>
</dbReference>
<feature type="transmembrane region" description="Helical" evidence="10">
    <location>
        <begin position="415"/>
        <end position="438"/>
    </location>
</feature>
<dbReference type="InterPro" id="IPR054384">
    <property type="entry name" value="SecDF_P1_head"/>
</dbReference>
<gene>
    <name evidence="10 13" type="primary">secD</name>
    <name evidence="11" type="synonym">secF</name>
    <name evidence="13" type="ORF">GR138_11115</name>
</gene>
<keyword evidence="7 10" id="KW-1133">Transmembrane helix</keyword>
<dbReference type="GO" id="GO:0005886">
    <property type="term" value="C:plasma membrane"/>
    <property type="evidence" value="ECO:0007669"/>
    <property type="project" value="UniProtKB-SubCell"/>
</dbReference>
<evidence type="ECO:0000256" key="10">
    <source>
        <dbReference type="HAMAP-Rule" id="MF_01463"/>
    </source>
</evidence>
<evidence type="ECO:0000256" key="9">
    <source>
        <dbReference type="ARBA" id="ARBA00023136"/>
    </source>
</evidence>
<dbReference type="InterPro" id="IPR022646">
    <property type="entry name" value="SecD/SecF_CS"/>
</dbReference>
<dbReference type="PRINTS" id="PR01755">
    <property type="entry name" value="SECFTRNLCASE"/>
</dbReference>
<evidence type="ECO:0000256" key="7">
    <source>
        <dbReference type="ARBA" id="ARBA00022989"/>
    </source>
</evidence>
<dbReference type="Gene3D" id="1.20.1640.10">
    <property type="entry name" value="Multidrug efflux transporter AcrB transmembrane domain"/>
    <property type="match status" value="2"/>
</dbReference>
<sequence length="872" mass="91785">MADWFSAGVGAGLFLFLRNSGKIAFRTFAGMAVGETAMQQSARLKTLSLWLVLVASLLVILPSLLPARMSASLPNWLTAHRLAPGLDLTGGSRLVLEVSRSDIAADRLRAAVETIGNTLRAGRIPYSDLNGAEQTIDVTVTSADRLEAARAALAGLDLGTISEPESGQFRLVLSPAAINDAVSAASLGAVDAVRRRVESLDIPSLVVGRGERDRIVVSMPGLTDPQRVKDMLAQVGRLSARLVDNSMPVNTAMDDGAPAGSEVLYSIGEPPVGYLVRQDDLFTTTDVASAQPAANDEPFIEFVLKGEAAERLAAFTRENSGRTIAILLDGQIISTSQIQGAITDGVGRLSGDFDAEGAANLARIIASGPLPAPLTIIEERSIEPALGATSSGTVVIALVIAVAAVVAFMTFFYGVLGVVASVALFFTVLLTFAVLALIGAPFSLSMIAGIVLIVGIAVDASVLVFERVREEVKAGQALSDAVDTGFARARATVLDASATMLIAIAVLFLLSAAPVRAFALAVGIGLLATLFTTFTLTQRLVRAWLGRSHATHLPKGVRSGFFDRLNLRFMAVRNGVFLLTAVLSLAIAGLLVAGKLQLGIDFTGGAALEVQAKSGNADPTDIFARLSDTGVDVQSVTRHGDARHALVRLTSAGEGENAEQTSVLVARGELEDDYDFRRVEAVGPAISGELIDTATLGFVVGLLALVAYIWIRFEWHFAIGAIIALAHDVFFTLGFLAIAKIEFNVTAVAALLTVAGYSLNDTMVVYDRIRENLRHFKQMPLPILIDDAINRTLSRTVLTSATTLIALAALAFFGGEAIRTFALTLLFGVAIGTISSIYIAGPILILFRLQPERYRPGKGGKGAVTEATGANG</sequence>
<evidence type="ECO:0000256" key="3">
    <source>
        <dbReference type="ARBA" id="ARBA00022475"/>
    </source>
</evidence>
<dbReference type="GO" id="GO:0043952">
    <property type="term" value="P:protein transport by the Sec complex"/>
    <property type="evidence" value="ECO:0007669"/>
    <property type="project" value="UniProtKB-UniRule"/>
</dbReference>
<dbReference type="HAMAP" id="MF_01463_B">
    <property type="entry name" value="SecD_B"/>
    <property type="match status" value="1"/>
</dbReference>
<dbReference type="InterPro" id="IPR022645">
    <property type="entry name" value="SecD/SecF_bac"/>
</dbReference>
<feature type="transmembrane region" description="Helical" evidence="10">
    <location>
        <begin position="745"/>
        <end position="766"/>
    </location>
</feature>
<dbReference type="AlphaFoldDB" id="A0A6N8SAS3"/>
<dbReference type="GO" id="GO:0006605">
    <property type="term" value="P:protein targeting"/>
    <property type="evidence" value="ECO:0007669"/>
    <property type="project" value="UniProtKB-UniRule"/>
</dbReference>
<dbReference type="PROSITE" id="PS50156">
    <property type="entry name" value="SSD"/>
    <property type="match status" value="1"/>
</dbReference>
<dbReference type="InterPro" id="IPR005791">
    <property type="entry name" value="SecD"/>
</dbReference>
<feature type="transmembrane region" description="Helical" evidence="10">
    <location>
        <begin position="444"/>
        <end position="465"/>
    </location>
</feature>
<keyword evidence="2 10" id="KW-0813">Transport</keyword>
<comment type="function">
    <text evidence="10">Part of the Sec protein translocase complex. Interacts with the SecYEG preprotein conducting channel. SecDF uses the proton motive force (PMF) to complete protein translocation after the ATP-dependent function of SecA.</text>
</comment>
<comment type="subunit">
    <text evidence="10">Forms a complex with SecF. Part of the essential Sec protein translocation apparatus which comprises SecA, SecYEG and auxiliary proteins SecDF-YajC and YidC.</text>
</comment>
<feature type="transmembrane region" description="Helical" evidence="10">
    <location>
        <begin position="821"/>
        <end position="847"/>
    </location>
</feature>
<keyword evidence="6 10" id="KW-0653">Protein transport</keyword>
<keyword evidence="8 10" id="KW-0811">Translocation</keyword>
<dbReference type="GO" id="GO:0065002">
    <property type="term" value="P:intracellular protein transmembrane transport"/>
    <property type="evidence" value="ECO:0007669"/>
    <property type="project" value="UniProtKB-UniRule"/>
</dbReference>
<comment type="similarity">
    <text evidence="11">Belongs to the SecD/SecF family. SecF subfamily.</text>
</comment>
<comment type="subunit">
    <text evidence="11">Forms a complex with SecD. Part of the essential Sec protein translocation apparatus which comprises SecA, SecYEG and auxiliary proteins SecDF-YajC and YidC.</text>
</comment>
<evidence type="ECO:0000256" key="5">
    <source>
        <dbReference type="ARBA" id="ARBA00022692"/>
    </source>
</evidence>
<feature type="transmembrane region" description="Helical" evidence="10">
    <location>
        <begin position="718"/>
        <end position="739"/>
    </location>
</feature>
<feature type="transmembrane region" description="Helical" evidence="10">
    <location>
        <begin position="574"/>
        <end position="593"/>
    </location>
</feature>
<dbReference type="Gene3D" id="3.30.1360.200">
    <property type="match status" value="1"/>
</dbReference>